<comment type="caution">
    <text evidence="1">The sequence shown here is derived from an EMBL/GenBank/DDBJ whole genome shotgun (WGS) entry which is preliminary data.</text>
</comment>
<feature type="non-terminal residue" evidence="1">
    <location>
        <position position="1"/>
    </location>
</feature>
<dbReference type="AlphaFoldDB" id="A0A699X3Z2"/>
<accession>A0A699X3Z2</accession>
<gene>
    <name evidence="1" type="ORF">Tci_926188</name>
</gene>
<evidence type="ECO:0000313" key="1">
    <source>
        <dbReference type="EMBL" id="GFD54219.1"/>
    </source>
</evidence>
<reference evidence="1" key="1">
    <citation type="journal article" date="2019" name="Sci. Rep.">
        <title>Draft genome of Tanacetum cinerariifolium, the natural source of mosquito coil.</title>
        <authorList>
            <person name="Yamashiro T."/>
            <person name="Shiraishi A."/>
            <person name="Satake H."/>
            <person name="Nakayama K."/>
        </authorList>
    </citation>
    <scope>NUCLEOTIDE SEQUENCE</scope>
</reference>
<name>A0A699X3Z2_TANCI</name>
<proteinExistence type="predicted"/>
<protein>
    <submittedName>
        <fullName evidence="1">Uncharacterized protein</fullName>
    </submittedName>
</protein>
<sequence>LLVEDKERLAEVGVALRDFILQHAGLRILAAQAEHRSPGHVGVRDVAGEQAAQALRILPDAAAAAFVLQKPDAVHVGEQLGLLVVHFGRVQVGGEDFL</sequence>
<organism evidence="1">
    <name type="scientific">Tanacetum cinerariifolium</name>
    <name type="common">Dalmatian daisy</name>
    <name type="synonym">Chrysanthemum cinerariifolium</name>
    <dbReference type="NCBI Taxonomy" id="118510"/>
    <lineage>
        <taxon>Eukaryota</taxon>
        <taxon>Viridiplantae</taxon>
        <taxon>Streptophyta</taxon>
        <taxon>Embryophyta</taxon>
        <taxon>Tracheophyta</taxon>
        <taxon>Spermatophyta</taxon>
        <taxon>Magnoliopsida</taxon>
        <taxon>eudicotyledons</taxon>
        <taxon>Gunneridae</taxon>
        <taxon>Pentapetalae</taxon>
        <taxon>asterids</taxon>
        <taxon>campanulids</taxon>
        <taxon>Asterales</taxon>
        <taxon>Asteraceae</taxon>
        <taxon>Asteroideae</taxon>
        <taxon>Anthemideae</taxon>
        <taxon>Anthemidinae</taxon>
        <taxon>Tanacetum</taxon>
    </lineage>
</organism>
<feature type="non-terminal residue" evidence="1">
    <location>
        <position position="98"/>
    </location>
</feature>
<dbReference type="EMBL" id="BKCJ011803421">
    <property type="protein sequence ID" value="GFD54219.1"/>
    <property type="molecule type" value="Genomic_DNA"/>
</dbReference>